<dbReference type="AlphaFoldDB" id="A0AA38IVQ5"/>
<organism evidence="1 2">
    <name type="scientific">Zophobas morio</name>
    <dbReference type="NCBI Taxonomy" id="2755281"/>
    <lineage>
        <taxon>Eukaryota</taxon>
        <taxon>Metazoa</taxon>
        <taxon>Ecdysozoa</taxon>
        <taxon>Arthropoda</taxon>
        <taxon>Hexapoda</taxon>
        <taxon>Insecta</taxon>
        <taxon>Pterygota</taxon>
        <taxon>Neoptera</taxon>
        <taxon>Endopterygota</taxon>
        <taxon>Coleoptera</taxon>
        <taxon>Polyphaga</taxon>
        <taxon>Cucujiformia</taxon>
        <taxon>Tenebrionidae</taxon>
        <taxon>Zophobas</taxon>
    </lineage>
</organism>
<dbReference type="EMBL" id="JALNTZ010000002">
    <property type="protein sequence ID" value="KAJ3663915.1"/>
    <property type="molecule type" value="Genomic_DNA"/>
</dbReference>
<reference evidence="1" key="1">
    <citation type="journal article" date="2023" name="G3 (Bethesda)">
        <title>Whole genome assemblies of Zophobas morio and Tenebrio molitor.</title>
        <authorList>
            <person name="Kaur S."/>
            <person name="Stinson S.A."/>
            <person name="diCenzo G.C."/>
        </authorList>
    </citation>
    <scope>NUCLEOTIDE SEQUENCE</scope>
    <source>
        <strain evidence="1">QUZm001</strain>
    </source>
</reference>
<keyword evidence="2" id="KW-1185">Reference proteome</keyword>
<proteinExistence type="predicted"/>
<protein>
    <submittedName>
        <fullName evidence="1">Uncharacterized protein</fullName>
    </submittedName>
</protein>
<gene>
    <name evidence="1" type="ORF">Zmor_008132</name>
</gene>
<sequence length="231" mass="26464">MDLTKPEKRRKTFEQERKLLIIYDDRIYDEPPHSPISEALKFRQISVLKKHENNTVLLRVPEEKLTDWVLKLVFSTTKLGGKVVAACIEKSVDDVVFNLKLAGFVNVEVKTTSSGTNVFGFKPTYEIGICTGLRKRKHRDWINLANQEFDQVSDPDDLLDEKDFKKPESAALQCGTTEKRKGWKRYVYGPAGEVTKEGQTSPLVTRSLCGNFMVERDYWRDEPPPAHMGNT</sequence>
<accession>A0AA38IVQ5</accession>
<evidence type="ECO:0000313" key="2">
    <source>
        <dbReference type="Proteomes" id="UP001168821"/>
    </source>
</evidence>
<evidence type="ECO:0000313" key="1">
    <source>
        <dbReference type="EMBL" id="KAJ3663915.1"/>
    </source>
</evidence>
<comment type="caution">
    <text evidence="1">The sequence shown here is derived from an EMBL/GenBank/DDBJ whole genome shotgun (WGS) entry which is preliminary data.</text>
</comment>
<dbReference type="Proteomes" id="UP001168821">
    <property type="component" value="Unassembled WGS sequence"/>
</dbReference>
<name>A0AA38IVQ5_9CUCU</name>